<organism evidence="1">
    <name type="scientific">freshwater metagenome</name>
    <dbReference type="NCBI Taxonomy" id="449393"/>
    <lineage>
        <taxon>unclassified sequences</taxon>
        <taxon>metagenomes</taxon>
        <taxon>ecological metagenomes</taxon>
    </lineage>
</organism>
<reference evidence="1" key="1">
    <citation type="submission" date="2020-05" db="EMBL/GenBank/DDBJ databases">
        <authorList>
            <person name="Chiriac C."/>
            <person name="Salcher M."/>
            <person name="Ghai R."/>
            <person name="Kavagutti S V."/>
        </authorList>
    </citation>
    <scope>NUCLEOTIDE SEQUENCE</scope>
</reference>
<accession>A0A6J6TQX4</accession>
<dbReference type="EMBL" id="CAEZZK010000003">
    <property type="protein sequence ID" value="CAB4748699.1"/>
    <property type="molecule type" value="Genomic_DNA"/>
</dbReference>
<dbReference type="AlphaFoldDB" id="A0A6J6TQX4"/>
<protein>
    <submittedName>
        <fullName evidence="1">Unannotated protein</fullName>
    </submittedName>
</protein>
<proteinExistence type="predicted"/>
<gene>
    <name evidence="1" type="ORF">UFOPK2855_00032</name>
</gene>
<evidence type="ECO:0000313" key="1">
    <source>
        <dbReference type="EMBL" id="CAB4748699.1"/>
    </source>
</evidence>
<name>A0A6J6TQX4_9ZZZZ</name>
<sequence>MSIVNISLLATVALTTTGWAAAFTAPVDTTVFSTAASEINPSAAAVAVSKICVIGRDLAD</sequence>